<evidence type="ECO:0000313" key="2">
    <source>
        <dbReference type="Proteomes" id="UP001267426"/>
    </source>
</evidence>
<sequence length="380" mass="38208">MPSPPRPRAYRPPRPARPFRRGGGVVALGLAVLALWAPTLAAQARLPAQVTAAAVYQQVLDDSALGDSSGLRQIAVPLVVLVPVARGVDLSLRAAYATSSRDGGESVGGFADAEVALSVRRPVGGGAVAVGLAATVPAGGGLTRAEAATAFLAAQDVYALAAPYPRRGPSVMPSVSVAVPAGPSVVVGGGVAYRLRTGFEPRADLDASFNPGDELALTAGVDVLLADGSTVAVDGHYVRFGTDTLGELEYTTGDTFGASAEWAGLVGGLPVRVLAAGRRKAGSDAAGAALTRLGQDAAVPTQARLVATLRARFGPALTADVSAGGRYYAESNAFASRALADVRVAPAYRVSDRVAVVGRLGGTVGSFTAFEAGLGLSVGL</sequence>
<protein>
    <submittedName>
        <fullName evidence="1">Uncharacterized protein</fullName>
    </submittedName>
</protein>
<dbReference type="Proteomes" id="UP001267426">
    <property type="component" value="Unassembled WGS sequence"/>
</dbReference>
<keyword evidence="2" id="KW-1185">Reference proteome</keyword>
<reference evidence="1 2" key="1">
    <citation type="submission" date="2023-09" db="EMBL/GenBank/DDBJ databases">
        <authorList>
            <person name="Rey-Velasco X."/>
        </authorList>
    </citation>
    <scope>NUCLEOTIDE SEQUENCE [LARGE SCALE GENOMIC DNA]</scope>
    <source>
        <strain evidence="1 2">F394</strain>
    </source>
</reference>
<dbReference type="RefSeq" id="WP_311661182.1">
    <property type="nucleotide sequence ID" value="NZ_JAVRHT010000001.1"/>
</dbReference>
<organism evidence="1 2">
    <name type="scientific">Rubrivirga litoralis</name>
    <dbReference type="NCBI Taxonomy" id="3075598"/>
    <lineage>
        <taxon>Bacteria</taxon>
        <taxon>Pseudomonadati</taxon>
        <taxon>Rhodothermota</taxon>
        <taxon>Rhodothermia</taxon>
        <taxon>Rhodothermales</taxon>
        <taxon>Rubricoccaceae</taxon>
        <taxon>Rubrivirga</taxon>
    </lineage>
</organism>
<dbReference type="EMBL" id="JAVRHT010000001">
    <property type="protein sequence ID" value="MDT0630217.1"/>
    <property type="molecule type" value="Genomic_DNA"/>
</dbReference>
<comment type="caution">
    <text evidence="1">The sequence shown here is derived from an EMBL/GenBank/DDBJ whole genome shotgun (WGS) entry which is preliminary data.</text>
</comment>
<accession>A0ABU3BLQ5</accession>
<proteinExistence type="predicted"/>
<evidence type="ECO:0000313" key="1">
    <source>
        <dbReference type="EMBL" id="MDT0630217.1"/>
    </source>
</evidence>
<name>A0ABU3BLQ5_9BACT</name>
<gene>
    <name evidence="1" type="ORF">RM540_00515</name>
</gene>